<feature type="binding site" evidence="8">
    <location>
        <position position="226"/>
    </location>
    <ligand>
        <name>Ca(2+)</name>
        <dbReference type="ChEBI" id="CHEBI:29108"/>
        <label>4</label>
    </ligand>
</feature>
<sequence>MFLLGAETRKLCGTPDTFDTIQRSKRSPIIDLGRLSGKSIRYRIAQYPLINCEKIINKQLSREYINNALRNAIKLWGKAIDVNFIYWPYSQSDIEVSFASFDHGDQYPFDGIGGEVAHAFYPIHEKRRGQIHIDEHEPWGPNGRNLNWVLAHEVGHTLGLPHTLRDSIMMPQYQGYENNEPSLSPYDIESIQALYGKKENWDELAFKEDQQTEATIPSLCDDQPIDALFALPNGTLFVFKGILSNSSKIPHIGPLFIKEYWGAMETPIDTAFTDQFDWTWFVKDDRAWRIDASTDTFRYSSFQNIHETEPFATYPYNSVDAVLITTGSDDYQPFFFFLGNLLGTQFKGPKYWSDGNADGEPDQGYTRQIKEIDVELSKVDGAISLPTGNFIFSDDKYWKVQSARSSLQVLLPAVILPYISISWNLWISQTLFYEFPYKRIERA</sequence>
<keyword evidence="4" id="KW-0378">Hydrolase</keyword>
<feature type="binding site" evidence="7">
    <location>
        <position position="152"/>
    </location>
    <ligand>
        <name>Zn(2+)</name>
        <dbReference type="ChEBI" id="CHEBI:29105"/>
        <label>2</label>
        <note>catalytic</note>
    </ligand>
</feature>
<keyword evidence="3 7" id="KW-0479">Metal-binding</keyword>
<dbReference type="PRINTS" id="PR00138">
    <property type="entry name" value="MATRIXIN"/>
</dbReference>
<reference evidence="13" key="1">
    <citation type="submission" date="2017-02" db="UniProtKB">
        <authorList>
            <consortium name="WormBaseParasite"/>
        </authorList>
    </citation>
    <scope>IDENTIFICATION</scope>
</reference>
<feature type="binding site" evidence="8">
    <location>
        <position position="271"/>
    </location>
    <ligand>
        <name>Ca(2+)</name>
        <dbReference type="ChEBI" id="CHEBI:29108"/>
        <label>5</label>
    </ligand>
</feature>
<dbReference type="Proteomes" id="UP000274756">
    <property type="component" value="Unassembled WGS sequence"/>
</dbReference>
<dbReference type="Gene3D" id="3.40.390.10">
    <property type="entry name" value="Collagenase (Catalytic Domain)"/>
    <property type="match status" value="1"/>
</dbReference>
<accession>A0A0N4UCH0</accession>
<feature type="binding site" evidence="8">
    <location>
        <position position="169"/>
    </location>
    <ligand>
        <name>Zn(2+)</name>
        <dbReference type="ChEBI" id="CHEBI:29105"/>
        <label>2</label>
        <note>catalytic</note>
    </ligand>
</feature>
<feature type="binding site" evidence="8">
    <location>
        <position position="93"/>
    </location>
    <ligand>
        <name>Ca(2+)</name>
        <dbReference type="ChEBI" id="CHEBI:29108"/>
        <label>2</label>
    </ligand>
</feature>
<dbReference type="GO" id="GO:0004222">
    <property type="term" value="F:metalloendopeptidase activity"/>
    <property type="evidence" value="ECO:0007669"/>
    <property type="project" value="InterPro"/>
</dbReference>
<feature type="binding site" evidence="8">
    <location>
        <position position="134"/>
    </location>
    <ligand>
        <name>Ca(2+)</name>
        <dbReference type="ChEBI" id="CHEBI:29108"/>
        <label>3</label>
    </ligand>
</feature>
<dbReference type="InterPro" id="IPR036375">
    <property type="entry name" value="Hemopexin-like_dom_sf"/>
</dbReference>
<evidence type="ECO:0000259" key="9">
    <source>
        <dbReference type="SMART" id="SM00235"/>
    </source>
</evidence>
<evidence type="ECO:0000256" key="6">
    <source>
        <dbReference type="PIRSR" id="PIRSR001191-1"/>
    </source>
</evidence>
<dbReference type="GO" id="GO:0030574">
    <property type="term" value="P:collagen catabolic process"/>
    <property type="evidence" value="ECO:0007669"/>
    <property type="project" value="TreeGrafter"/>
</dbReference>
<comment type="similarity">
    <text evidence="1">Belongs to the peptidase M10A family.</text>
</comment>
<dbReference type="GO" id="GO:0006508">
    <property type="term" value="P:proteolysis"/>
    <property type="evidence" value="ECO:0007669"/>
    <property type="project" value="UniProtKB-KW"/>
</dbReference>
<evidence type="ECO:0000313" key="11">
    <source>
        <dbReference type="Proteomes" id="UP000038040"/>
    </source>
</evidence>
<dbReference type="Gene3D" id="2.110.10.10">
    <property type="entry name" value="Hemopexin-like domain"/>
    <property type="match status" value="1"/>
</dbReference>
<feature type="binding site" evidence="8">
    <location>
        <position position="105"/>
    </location>
    <ligand>
        <name>Zn(2+)</name>
        <dbReference type="ChEBI" id="CHEBI:29105"/>
        <label>1</label>
    </ligand>
</feature>
<feature type="binding site" evidence="7">
    <location>
        <position position="162"/>
    </location>
    <ligand>
        <name>Zn(2+)</name>
        <dbReference type="ChEBI" id="CHEBI:29105"/>
        <label>2</label>
        <note>catalytic</note>
    </ligand>
</feature>
<evidence type="ECO:0000313" key="12">
    <source>
        <dbReference type="Proteomes" id="UP000274756"/>
    </source>
</evidence>
<feature type="binding site" evidence="8">
    <location>
        <position position="111"/>
    </location>
    <ligand>
        <name>Ca(2+)</name>
        <dbReference type="ChEBI" id="CHEBI:29108"/>
        <label>3</label>
    </ligand>
</feature>
<evidence type="ECO:0000256" key="2">
    <source>
        <dbReference type="ARBA" id="ARBA00022670"/>
    </source>
</evidence>
<feature type="binding site" evidence="8">
    <location>
        <position position="269"/>
    </location>
    <ligand>
        <name>Ca(2+)</name>
        <dbReference type="ChEBI" id="CHEBI:29108"/>
        <label>4</label>
    </ligand>
</feature>
<dbReference type="EMBL" id="UYYG01001172">
    <property type="protein sequence ID" value="VDN58791.1"/>
    <property type="molecule type" value="Genomic_DNA"/>
</dbReference>
<dbReference type="InterPro" id="IPR021190">
    <property type="entry name" value="Pept_M10A"/>
</dbReference>
<dbReference type="SUPFAM" id="SSF50923">
    <property type="entry name" value="Hemopexin-like domain"/>
    <property type="match status" value="1"/>
</dbReference>
<proteinExistence type="inferred from homology"/>
<feature type="binding site" evidence="8">
    <location>
        <position position="380"/>
    </location>
    <ligand>
        <name>Ca(2+)</name>
        <dbReference type="ChEBI" id="CHEBI:29108"/>
        <label>4</label>
    </ligand>
</feature>
<evidence type="ECO:0000256" key="8">
    <source>
        <dbReference type="PIRSR" id="PIRSR621190-2"/>
    </source>
</evidence>
<dbReference type="STRING" id="318479.A0A0N4UCH0"/>
<dbReference type="InterPro" id="IPR033739">
    <property type="entry name" value="M10A_MMP"/>
</dbReference>
<dbReference type="GO" id="GO:0030198">
    <property type="term" value="P:extracellular matrix organization"/>
    <property type="evidence" value="ECO:0007669"/>
    <property type="project" value="TreeGrafter"/>
</dbReference>
<dbReference type="PIRSF" id="PIRSF001191">
    <property type="entry name" value="Peptidase_M10A_matrix"/>
    <property type="match status" value="1"/>
</dbReference>
<feature type="binding site" evidence="8">
    <location>
        <position position="132"/>
    </location>
    <ligand>
        <name>Zn(2+)</name>
        <dbReference type="ChEBI" id="CHEBI:29105"/>
        <label>1</label>
    </ligand>
</feature>
<feature type="domain" description="Peptidase metallopeptidase" evidence="9">
    <location>
        <begin position="26"/>
        <end position="197"/>
    </location>
</feature>
<feature type="active site" evidence="6">
    <location>
        <position position="153"/>
    </location>
</feature>
<dbReference type="GO" id="GO:0008270">
    <property type="term" value="F:zinc ion binding"/>
    <property type="evidence" value="ECO:0007669"/>
    <property type="project" value="InterPro"/>
</dbReference>
<dbReference type="InterPro" id="IPR006026">
    <property type="entry name" value="Peptidase_Metallo"/>
</dbReference>
<gene>
    <name evidence="10" type="ORF">DME_LOCUS8764</name>
</gene>
<evidence type="ECO:0000256" key="4">
    <source>
        <dbReference type="ARBA" id="ARBA00022801"/>
    </source>
</evidence>
<evidence type="ECO:0000256" key="1">
    <source>
        <dbReference type="ARBA" id="ARBA00010370"/>
    </source>
</evidence>
<reference evidence="10 12" key="2">
    <citation type="submission" date="2018-11" db="EMBL/GenBank/DDBJ databases">
        <authorList>
            <consortium name="Pathogen Informatics"/>
        </authorList>
    </citation>
    <scope>NUCLEOTIDE SEQUENCE [LARGE SCALE GENOMIC DNA]</scope>
</reference>
<comment type="cofactor">
    <cofactor evidence="8">
        <name>Zn(2+)</name>
        <dbReference type="ChEBI" id="CHEBI:29105"/>
    </cofactor>
    <text evidence="8">Binds 2 Zn(2+) ions per subunit.</text>
</comment>
<evidence type="ECO:0000256" key="3">
    <source>
        <dbReference type="ARBA" id="ARBA00022723"/>
    </source>
</evidence>
<comment type="cofactor">
    <cofactor evidence="8">
        <name>Ca(2+)</name>
        <dbReference type="ChEBI" id="CHEBI:29108"/>
    </cofactor>
    <text evidence="8">Can bind about 5 Ca(2+) ions per subunit.</text>
</comment>
<dbReference type="Proteomes" id="UP000038040">
    <property type="component" value="Unplaced"/>
</dbReference>
<dbReference type="SMART" id="SM00235">
    <property type="entry name" value="ZnMc"/>
    <property type="match status" value="1"/>
</dbReference>
<keyword evidence="12" id="KW-1185">Reference proteome</keyword>
<feature type="binding site" evidence="8">
    <location>
        <position position="118"/>
    </location>
    <ligand>
        <name>Zn(2+)</name>
        <dbReference type="ChEBI" id="CHEBI:29105"/>
        <label>1</label>
    </ligand>
</feature>
<feature type="binding site" evidence="8">
    <location>
        <position position="137"/>
    </location>
    <ligand>
        <name>Ca(2+)</name>
        <dbReference type="ChEBI" id="CHEBI:29108"/>
        <label>1</label>
    </ligand>
</feature>
<dbReference type="WBParaSite" id="DME_0000496501-mRNA-1">
    <property type="protein sequence ID" value="DME_0000496501-mRNA-1"/>
    <property type="gene ID" value="DME_0000496501"/>
</dbReference>
<dbReference type="PANTHER" id="PTHR10201:SF309">
    <property type="entry name" value="PEPTIDASE METALLOPEPTIDASE DOMAIN-CONTAINING PROTEIN"/>
    <property type="match status" value="1"/>
</dbReference>
<keyword evidence="2" id="KW-0645">Protease</keyword>
<dbReference type="InterPro" id="IPR001818">
    <property type="entry name" value="Pept_M10_metallopeptidase"/>
</dbReference>
<protein>
    <submittedName>
        <fullName evidence="13">ZnMc domain-containing protein</fullName>
    </submittedName>
</protein>
<feature type="binding site" evidence="8">
    <location>
        <position position="103"/>
    </location>
    <ligand>
        <name>Zn(2+)</name>
        <dbReference type="ChEBI" id="CHEBI:29105"/>
        <label>1</label>
    </ligand>
</feature>
<dbReference type="GO" id="GO:0005615">
    <property type="term" value="C:extracellular space"/>
    <property type="evidence" value="ECO:0007669"/>
    <property type="project" value="TreeGrafter"/>
</dbReference>
<dbReference type="CDD" id="cd04278">
    <property type="entry name" value="ZnMc_MMP"/>
    <property type="match status" value="1"/>
</dbReference>
<evidence type="ECO:0000313" key="13">
    <source>
        <dbReference type="WBParaSite" id="DME_0000496501-mRNA-1"/>
    </source>
</evidence>
<feature type="binding site" evidence="8">
    <location>
        <position position="137"/>
    </location>
    <ligand>
        <name>Ca(2+)</name>
        <dbReference type="ChEBI" id="CHEBI:29108"/>
        <label>3</label>
    </ligand>
</feature>
<name>A0A0N4UCH0_DRAME</name>
<dbReference type="SUPFAM" id="SSF55486">
    <property type="entry name" value="Metalloproteases ('zincins'), catalytic domain"/>
    <property type="match status" value="1"/>
</dbReference>
<dbReference type="Pfam" id="PF00413">
    <property type="entry name" value="Peptidase_M10"/>
    <property type="match status" value="1"/>
</dbReference>
<dbReference type="OrthoDB" id="406838at2759"/>
<evidence type="ECO:0000256" key="7">
    <source>
        <dbReference type="PIRSR" id="PIRSR001191-2"/>
    </source>
</evidence>
<keyword evidence="8" id="KW-0106">Calcium</keyword>
<dbReference type="AlphaFoldDB" id="A0A0N4UCH0"/>
<feature type="binding site" evidence="8">
    <location>
        <position position="110"/>
    </location>
    <ligand>
        <name>Ca(2+)</name>
        <dbReference type="ChEBI" id="CHEBI:29108"/>
        <label>3</label>
    </ligand>
</feature>
<feature type="binding site" evidence="7">
    <location>
        <position position="156"/>
    </location>
    <ligand>
        <name>Zn(2+)</name>
        <dbReference type="ChEBI" id="CHEBI:29105"/>
        <label>2</label>
        <note>catalytic</note>
    </ligand>
</feature>
<dbReference type="GO" id="GO:0031012">
    <property type="term" value="C:extracellular matrix"/>
    <property type="evidence" value="ECO:0007669"/>
    <property type="project" value="InterPro"/>
</dbReference>
<dbReference type="PANTHER" id="PTHR10201">
    <property type="entry name" value="MATRIX METALLOPROTEINASE"/>
    <property type="match status" value="1"/>
</dbReference>
<evidence type="ECO:0000256" key="5">
    <source>
        <dbReference type="ARBA" id="ARBA00022833"/>
    </source>
</evidence>
<dbReference type="InterPro" id="IPR024079">
    <property type="entry name" value="MetalloPept_cat_dom_sf"/>
</dbReference>
<evidence type="ECO:0000313" key="10">
    <source>
        <dbReference type="EMBL" id="VDN58791.1"/>
    </source>
</evidence>
<organism evidence="11 13">
    <name type="scientific">Dracunculus medinensis</name>
    <name type="common">Guinea worm</name>
    <dbReference type="NCBI Taxonomy" id="318479"/>
    <lineage>
        <taxon>Eukaryota</taxon>
        <taxon>Metazoa</taxon>
        <taxon>Ecdysozoa</taxon>
        <taxon>Nematoda</taxon>
        <taxon>Chromadorea</taxon>
        <taxon>Rhabditida</taxon>
        <taxon>Spirurina</taxon>
        <taxon>Dracunculoidea</taxon>
        <taxon>Dracunculidae</taxon>
        <taxon>Dracunculus</taxon>
    </lineage>
</organism>
<keyword evidence="5 7" id="KW-0862">Zinc</keyword>